<organism evidence="1 2">
    <name type="scientific">Malus domestica</name>
    <name type="common">Apple</name>
    <name type="synonym">Pyrus malus</name>
    <dbReference type="NCBI Taxonomy" id="3750"/>
    <lineage>
        <taxon>Eukaryota</taxon>
        <taxon>Viridiplantae</taxon>
        <taxon>Streptophyta</taxon>
        <taxon>Embryophyta</taxon>
        <taxon>Tracheophyta</taxon>
        <taxon>Spermatophyta</taxon>
        <taxon>Magnoliopsida</taxon>
        <taxon>eudicotyledons</taxon>
        <taxon>Gunneridae</taxon>
        <taxon>Pentapetalae</taxon>
        <taxon>rosids</taxon>
        <taxon>fabids</taxon>
        <taxon>Rosales</taxon>
        <taxon>Rosaceae</taxon>
        <taxon>Amygdaloideae</taxon>
        <taxon>Maleae</taxon>
        <taxon>Malus</taxon>
    </lineage>
</organism>
<dbReference type="EMBL" id="RDQH01000339">
    <property type="protein sequence ID" value="RXH78633.1"/>
    <property type="molecule type" value="Genomic_DNA"/>
</dbReference>
<dbReference type="AlphaFoldDB" id="A0A498IBX6"/>
<sequence length="65" mass="7672">MFWEEEEERLIKSIPLSFLKPCDVQMWNVEKNDAYHIPRNCVMVNANDPSVSTIGDDVKFLWKTL</sequence>
<evidence type="ECO:0000313" key="1">
    <source>
        <dbReference type="EMBL" id="RXH78633.1"/>
    </source>
</evidence>
<reference evidence="1 2" key="1">
    <citation type="submission" date="2018-10" db="EMBL/GenBank/DDBJ databases">
        <title>A high-quality apple genome assembly.</title>
        <authorList>
            <person name="Hu J."/>
        </authorList>
    </citation>
    <scope>NUCLEOTIDE SEQUENCE [LARGE SCALE GENOMIC DNA]</scope>
    <source>
        <strain evidence="2">cv. HFTH1</strain>
        <tissue evidence="1">Young leaf</tissue>
    </source>
</reference>
<proteinExistence type="predicted"/>
<keyword evidence="2" id="KW-1185">Reference proteome</keyword>
<dbReference type="Proteomes" id="UP000290289">
    <property type="component" value="Chromosome 13"/>
</dbReference>
<protein>
    <submittedName>
        <fullName evidence="1">Uncharacterized protein</fullName>
    </submittedName>
</protein>
<comment type="caution">
    <text evidence="1">The sequence shown here is derived from an EMBL/GenBank/DDBJ whole genome shotgun (WGS) entry which is preliminary data.</text>
</comment>
<accession>A0A498IBX6</accession>
<evidence type="ECO:0000313" key="2">
    <source>
        <dbReference type="Proteomes" id="UP000290289"/>
    </source>
</evidence>
<gene>
    <name evidence="1" type="ORF">DVH24_002151</name>
</gene>
<name>A0A498IBX6_MALDO</name>